<organism evidence="3">
    <name type="scientific">Caenorhabditis brenneri</name>
    <name type="common">Nematode worm</name>
    <dbReference type="NCBI Taxonomy" id="135651"/>
    <lineage>
        <taxon>Eukaryota</taxon>
        <taxon>Metazoa</taxon>
        <taxon>Ecdysozoa</taxon>
        <taxon>Nematoda</taxon>
        <taxon>Chromadorea</taxon>
        <taxon>Rhabditida</taxon>
        <taxon>Rhabditina</taxon>
        <taxon>Rhabditomorpha</taxon>
        <taxon>Rhabditoidea</taxon>
        <taxon>Rhabditidae</taxon>
        <taxon>Peloderinae</taxon>
        <taxon>Caenorhabditis</taxon>
    </lineage>
</organism>
<dbReference type="EMBL" id="GL379832">
    <property type="protein sequence ID" value="EGT51189.1"/>
    <property type="molecule type" value="Genomic_DNA"/>
</dbReference>
<accession>G0N2Y8</accession>
<dbReference type="InParanoid" id="G0N2Y8"/>
<dbReference type="HOGENOM" id="CLU_2442807_0_0_1"/>
<dbReference type="AlphaFoldDB" id="G0N2Y8"/>
<name>G0N2Y8_CAEBE</name>
<dbReference type="Proteomes" id="UP000008068">
    <property type="component" value="Unassembled WGS sequence"/>
</dbReference>
<evidence type="ECO:0000256" key="1">
    <source>
        <dbReference type="SAM" id="MobiDB-lite"/>
    </source>
</evidence>
<protein>
    <submittedName>
        <fullName evidence="2">Uncharacterized protein</fullName>
    </submittedName>
</protein>
<gene>
    <name evidence="2" type="ORF">CAEBREN_25831</name>
</gene>
<keyword evidence="3" id="KW-1185">Reference proteome</keyword>
<reference evidence="3" key="1">
    <citation type="submission" date="2011-07" db="EMBL/GenBank/DDBJ databases">
        <authorList>
            <consortium name="Caenorhabditis brenneri Sequencing and Analysis Consortium"/>
            <person name="Wilson R.K."/>
        </authorList>
    </citation>
    <scope>NUCLEOTIDE SEQUENCE [LARGE SCALE GENOMIC DNA]</scope>
    <source>
        <strain evidence="3">PB2801</strain>
    </source>
</reference>
<feature type="region of interest" description="Disordered" evidence="1">
    <location>
        <begin position="1"/>
        <end position="26"/>
    </location>
</feature>
<sequence>MVTIRNGKPYDDHGNEIKAPPGHLVTASFDENGKAAIHFQKLPTEKELDQWEEDMKNGKGLEMIEKMYQEMTVGLEKAKARQTKDPGVKK</sequence>
<evidence type="ECO:0000313" key="3">
    <source>
        <dbReference type="Proteomes" id="UP000008068"/>
    </source>
</evidence>
<evidence type="ECO:0000313" key="2">
    <source>
        <dbReference type="EMBL" id="EGT51189.1"/>
    </source>
</evidence>
<proteinExistence type="predicted"/>